<evidence type="ECO:0000256" key="2">
    <source>
        <dbReference type="SAM" id="SignalP"/>
    </source>
</evidence>
<keyword evidence="4" id="KW-1185">Reference proteome</keyword>
<feature type="compositionally biased region" description="Polar residues" evidence="1">
    <location>
        <begin position="78"/>
        <end position="96"/>
    </location>
</feature>
<protein>
    <recommendedName>
        <fullName evidence="5">Lipoprotein</fullName>
    </recommendedName>
</protein>
<dbReference type="EMBL" id="FCON02000061">
    <property type="protein sequence ID" value="SAL75602.1"/>
    <property type="molecule type" value="Genomic_DNA"/>
</dbReference>
<evidence type="ECO:0000313" key="3">
    <source>
        <dbReference type="EMBL" id="SAL75602.1"/>
    </source>
</evidence>
<reference evidence="3" key="1">
    <citation type="submission" date="2016-01" db="EMBL/GenBank/DDBJ databases">
        <authorList>
            <person name="Peeters C."/>
        </authorList>
    </citation>
    <scope>NUCLEOTIDE SEQUENCE [LARGE SCALE GENOMIC DNA]</scope>
    <source>
        <strain evidence="3">LMG 22940</strain>
    </source>
</reference>
<feature type="compositionally biased region" description="Polar residues" evidence="1">
    <location>
        <begin position="38"/>
        <end position="52"/>
    </location>
</feature>
<name>A0A158K393_9BURK</name>
<evidence type="ECO:0008006" key="5">
    <source>
        <dbReference type="Google" id="ProtNLM"/>
    </source>
</evidence>
<comment type="caution">
    <text evidence="3">The sequence shown here is derived from an EMBL/GenBank/DDBJ whole genome shotgun (WGS) entry which is preliminary data.</text>
</comment>
<dbReference type="OrthoDB" id="9012717at2"/>
<feature type="region of interest" description="Disordered" evidence="1">
    <location>
        <begin position="22"/>
        <end position="96"/>
    </location>
</feature>
<feature type="chain" id="PRO_5011113695" description="Lipoprotein" evidence="2">
    <location>
        <begin position="24"/>
        <end position="96"/>
    </location>
</feature>
<evidence type="ECO:0000313" key="4">
    <source>
        <dbReference type="Proteomes" id="UP000054770"/>
    </source>
</evidence>
<dbReference type="Proteomes" id="UP000054770">
    <property type="component" value="Unassembled WGS sequence"/>
</dbReference>
<organism evidence="3 4">
    <name type="scientific">Caballeronia choica</name>
    <dbReference type="NCBI Taxonomy" id="326476"/>
    <lineage>
        <taxon>Bacteria</taxon>
        <taxon>Pseudomonadati</taxon>
        <taxon>Pseudomonadota</taxon>
        <taxon>Betaproteobacteria</taxon>
        <taxon>Burkholderiales</taxon>
        <taxon>Burkholderiaceae</taxon>
        <taxon>Caballeronia</taxon>
    </lineage>
</organism>
<dbReference type="AlphaFoldDB" id="A0A158K393"/>
<dbReference type="RefSeq" id="WP_087646863.1">
    <property type="nucleotide sequence ID" value="NZ_FCON02000061.1"/>
</dbReference>
<gene>
    <name evidence="3" type="ORF">AWB68_04802</name>
</gene>
<sequence length="96" mass="9619">MKSTFVLTAAGAALLVSASIASAQQQTHGAPPSARAIMQQNANDSAQSTTDMSYGGVLDTYGDTGATNGPPSPAAGTLPTSDKSAKPATQQTPSHW</sequence>
<feature type="signal peptide" evidence="2">
    <location>
        <begin position="1"/>
        <end position="23"/>
    </location>
</feature>
<proteinExistence type="predicted"/>
<accession>A0A158K393</accession>
<keyword evidence="2" id="KW-0732">Signal</keyword>
<evidence type="ECO:0000256" key="1">
    <source>
        <dbReference type="SAM" id="MobiDB-lite"/>
    </source>
</evidence>